<feature type="domain" description="Pvc16 N-terminal" evidence="1">
    <location>
        <begin position="7"/>
        <end position="182"/>
    </location>
</feature>
<reference evidence="2 3" key="1">
    <citation type="submission" date="2016-10" db="EMBL/GenBank/DDBJ databases">
        <authorList>
            <person name="de Groot N.N."/>
        </authorList>
    </citation>
    <scope>NUCLEOTIDE SEQUENCE [LARGE SCALE GENOMIC DNA]</scope>
    <source>
        <strain evidence="2 3">DSM 23399</strain>
    </source>
</reference>
<evidence type="ECO:0000313" key="2">
    <source>
        <dbReference type="EMBL" id="SFB53386.1"/>
    </source>
</evidence>
<name>A0A1I1BUL5_9BACT</name>
<dbReference type="Pfam" id="PF14065">
    <property type="entry name" value="Pvc16_N"/>
    <property type="match status" value="1"/>
</dbReference>
<dbReference type="InterPro" id="IPR025351">
    <property type="entry name" value="Pvc16_N"/>
</dbReference>
<keyword evidence="3" id="KW-1185">Reference proteome</keyword>
<dbReference type="AlphaFoldDB" id="A0A1I1BUL5"/>
<dbReference type="STRING" id="237018.SAMN04489723_11740"/>
<organism evidence="2 3">
    <name type="scientific">Algoriphagus aquimarinus</name>
    <dbReference type="NCBI Taxonomy" id="237018"/>
    <lineage>
        <taxon>Bacteria</taxon>
        <taxon>Pseudomonadati</taxon>
        <taxon>Bacteroidota</taxon>
        <taxon>Cytophagia</taxon>
        <taxon>Cytophagales</taxon>
        <taxon>Cyclobacteriaceae</taxon>
        <taxon>Algoriphagus</taxon>
    </lineage>
</organism>
<gene>
    <name evidence="2" type="ORF">SAMN04489723_11740</name>
</gene>
<protein>
    <recommendedName>
        <fullName evidence="1">Pvc16 N-terminal domain-containing protein</fullName>
    </recommendedName>
</protein>
<dbReference type="Proteomes" id="UP000198790">
    <property type="component" value="Unassembled WGS sequence"/>
</dbReference>
<proteinExistence type="predicted"/>
<evidence type="ECO:0000313" key="3">
    <source>
        <dbReference type="Proteomes" id="UP000198790"/>
    </source>
</evidence>
<sequence>MIDAVLIHLRDSLNQYFKNLHGFDEHTVVISNIVDQNGASWLEVENKIVISLLSIGEEPSMKNNSSRVGAFDGSGFQSKNSILYLNMHVMFCVNFRNKKYLEGLNFLSHIISFYHRNRLIESRSIPGFSKKMQKISMELCTFSYDNMSHIWSSIGAKLMPSSIYKISLIPIDDSPMTGYTPAIKSSGEIK</sequence>
<evidence type="ECO:0000259" key="1">
    <source>
        <dbReference type="Pfam" id="PF14065"/>
    </source>
</evidence>
<dbReference type="EMBL" id="FOKK01000017">
    <property type="protein sequence ID" value="SFB53386.1"/>
    <property type="molecule type" value="Genomic_DNA"/>
</dbReference>
<accession>A0A1I1BUL5</accession>